<dbReference type="Pfam" id="PF08532">
    <property type="entry name" value="Glyco_hydro_42M"/>
    <property type="match status" value="1"/>
</dbReference>
<comment type="similarity">
    <text evidence="2 6">Belongs to the glycosyl hydrolase 42 family.</text>
</comment>
<comment type="caution">
    <text evidence="10">The sequence shown here is derived from an EMBL/GenBank/DDBJ whole genome shotgun (WGS) entry which is preliminary data.</text>
</comment>
<dbReference type="Gene3D" id="3.20.20.80">
    <property type="entry name" value="Glycosidases"/>
    <property type="match status" value="1"/>
</dbReference>
<sequence length="670" mass="74109">MTEPQAARRFRERIATIAYGGDYNPEQWPREVWREDIRLMSEAGISLVSVGIFGWALVEPRPGDFDFGWFDQVLDNLAEGGVAASVATMTASPPPWLARKFPETLPQRADGTILWPGARQAYCPSSPVYREHALRLVEKLAERYAQHPALALWHIGNEYGCHVRACYCDSSALAFRDWLRERYGDVSELNEAWSTKFWSQRYDDFDEILPPRTAPTFANPAQRLDFARFSSDTMLELLRMEKAVLRRVTPEIPVTTNHVPLARTLDLHAWSSEVDVVGYDSYPDPHDPRAHVLAGLSYDVFRSLRGGQPWLLMEQAPNAVNWRPRNAAKAPGQMRLWSWQAVAQGADGVLFFQWRQSAGGAEKFHSGMVPHAGTDTRTFREVTELGAELAAAGELAGTRPDNDVALVLDWDSWWALELDSHPSELGQVDALLAHYGPLFDAGIGCDVVHPDRDLSGYRLVVVPNLYLLRETTAANLTDHVRRGGHLLVSFFSGIVDENDRVHLGGYPAPLREVLGLRIPEFQPLAEGAGIGVELLGSAARATLWSEKIEPKGASVLGTFTEGALAGHPALTRHAFGDGAAWYLATRPEPEAMRTLIDRVTAEAGVQPVLADLPAGVQATRRGEFFFLLNHNAVEVKVRLPWPAADLLTGAQAAEVTLPPRGVAVLKPVER</sequence>
<dbReference type="PANTHER" id="PTHR36447">
    <property type="entry name" value="BETA-GALACTOSIDASE GANA"/>
    <property type="match status" value="1"/>
</dbReference>
<comment type="catalytic activity">
    <reaction evidence="1 6">
        <text>Hydrolysis of terminal non-reducing beta-D-galactose residues in beta-D-galactosides.</text>
        <dbReference type="EC" id="3.2.1.23"/>
    </reaction>
</comment>
<feature type="domain" description="Beta-galactosidase C-terminal" evidence="9">
    <location>
        <begin position="615"/>
        <end position="666"/>
    </location>
</feature>
<evidence type="ECO:0000313" key="10">
    <source>
        <dbReference type="EMBL" id="GAA0525681.1"/>
    </source>
</evidence>
<protein>
    <recommendedName>
        <fullName evidence="3 6">Beta-galactosidase</fullName>
        <shortName evidence="6">Beta-gal</shortName>
        <ecNumber evidence="3 6">3.2.1.23</ecNumber>
    </recommendedName>
</protein>
<dbReference type="InterPro" id="IPR003476">
    <property type="entry name" value="Glyco_hydro_42"/>
</dbReference>
<evidence type="ECO:0000256" key="4">
    <source>
        <dbReference type="ARBA" id="ARBA00022801"/>
    </source>
</evidence>
<dbReference type="Pfam" id="PF02449">
    <property type="entry name" value="Glyco_hydro_42"/>
    <property type="match status" value="1"/>
</dbReference>
<dbReference type="InterPro" id="IPR013780">
    <property type="entry name" value="Glyco_hydro_b"/>
</dbReference>
<evidence type="ECO:0000256" key="5">
    <source>
        <dbReference type="ARBA" id="ARBA00023295"/>
    </source>
</evidence>
<dbReference type="EMBL" id="BAAAGS010000014">
    <property type="protein sequence ID" value="GAA0525681.1"/>
    <property type="molecule type" value="Genomic_DNA"/>
</dbReference>
<evidence type="ECO:0000256" key="2">
    <source>
        <dbReference type="ARBA" id="ARBA00005940"/>
    </source>
</evidence>
<dbReference type="SUPFAM" id="SSF52317">
    <property type="entry name" value="Class I glutamine amidotransferase-like"/>
    <property type="match status" value="1"/>
</dbReference>
<keyword evidence="4 6" id="KW-0378">Hydrolase</keyword>
<evidence type="ECO:0000259" key="8">
    <source>
        <dbReference type="Pfam" id="PF08532"/>
    </source>
</evidence>
<evidence type="ECO:0000313" key="11">
    <source>
        <dbReference type="Proteomes" id="UP001500729"/>
    </source>
</evidence>
<dbReference type="PIRSF" id="PIRSF001084">
    <property type="entry name" value="B-galactosidase"/>
    <property type="match status" value="1"/>
</dbReference>
<dbReference type="Pfam" id="PF08533">
    <property type="entry name" value="Glyco_hydro_42C"/>
    <property type="match status" value="1"/>
</dbReference>
<evidence type="ECO:0000256" key="1">
    <source>
        <dbReference type="ARBA" id="ARBA00001412"/>
    </source>
</evidence>
<organism evidence="10 11">
    <name type="scientific">Saccharopolyspora erythraea</name>
    <name type="common">Streptomyces erythraeus</name>
    <dbReference type="NCBI Taxonomy" id="1836"/>
    <lineage>
        <taxon>Bacteria</taxon>
        <taxon>Bacillati</taxon>
        <taxon>Actinomycetota</taxon>
        <taxon>Actinomycetes</taxon>
        <taxon>Pseudonocardiales</taxon>
        <taxon>Pseudonocardiaceae</taxon>
        <taxon>Saccharopolyspora</taxon>
    </lineage>
</organism>
<keyword evidence="5 6" id="KW-0326">Glycosidase</keyword>
<dbReference type="EC" id="3.2.1.23" evidence="3 6"/>
<dbReference type="Proteomes" id="UP001500729">
    <property type="component" value="Unassembled WGS sequence"/>
</dbReference>
<dbReference type="RefSeq" id="WP_009942461.1">
    <property type="nucleotide sequence ID" value="NZ_BAAAGS010000014.1"/>
</dbReference>
<evidence type="ECO:0000256" key="3">
    <source>
        <dbReference type="ARBA" id="ARBA00012756"/>
    </source>
</evidence>
<dbReference type="InterPro" id="IPR017853">
    <property type="entry name" value="GH"/>
</dbReference>
<proteinExistence type="inferred from homology"/>
<name>A0ABN1CTB5_SACER</name>
<dbReference type="PANTHER" id="PTHR36447:SF1">
    <property type="entry name" value="BETA-GALACTOSIDASE GANA"/>
    <property type="match status" value="1"/>
</dbReference>
<feature type="domain" description="Glycoside hydrolase family 42 N-terminal" evidence="7">
    <location>
        <begin position="22"/>
        <end position="390"/>
    </location>
</feature>
<dbReference type="InterPro" id="IPR013738">
    <property type="entry name" value="Beta_galactosidase_Trimer"/>
</dbReference>
<dbReference type="InterPro" id="IPR013529">
    <property type="entry name" value="Glyco_hydro_42_N"/>
</dbReference>
<keyword evidence="11" id="KW-1185">Reference proteome</keyword>
<dbReference type="Gene3D" id="3.40.50.880">
    <property type="match status" value="1"/>
</dbReference>
<dbReference type="SUPFAM" id="SSF51445">
    <property type="entry name" value="(Trans)glycosidases"/>
    <property type="match status" value="1"/>
</dbReference>
<dbReference type="Gene3D" id="2.60.40.1180">
    <property type="entry name" value="Golgi alpha-mannosidase II"/>
    <property type="match status" value="1"/>
</dbReference>
<dbReference type="InterPro" id="IPR013739">
    <property type="entry name" value="Beta_galactosidase_C"/>
</dbReference>
<accession>A0ABN1CTB5</accession>
<dbReference type="InterPro" id="IPR029062">
    <property type="entry name" value="Class_I_gatase-like"/>
</dbReference>
<dbReference type="CDD" id="cd03143">
    <property type="entry name" value="A4_beta-galactosidase_middle_domain"/>
    <property type="match status" value="1"/>
</dbReference>
<reference evidence="10 11" key="1">
    <citation type="journal article" date="2019" name="Int. J. Syst. Evol. Microbiol.">
        <title>The Global Catalogue of Microorganisms (GCM) 10K type strain sequencing project: providing services to taxonomists for standard genome sequencing and annotation.</title>
        <authorList>
            <consortium name="The Broad Institute Genomics Platform"/>
            <consortium name="The Broad Institute Genome Sequencing Center for Infectious Disease"/>
            <person name="Wu L."/>
            <person name="Ma J."/>
        </authorList>
    </citation>
    <scope>NUCLEOTIDE SEQUENCE [LARGE SCALE GENOMIC DNA]</scope>
    <source>
        <strain evidence="10 11">JCM 10303</strain>
    </source>
</reference>
<evidence type="ECO:0000259" key="9">
    <source>
        <dbReference type="Pfam" id="PF08533"/>
    </source>
</evidence>
<gene>
    <name evidence="10" type="ORF">GCM10009533_26340</name>
</gene>
<feature type="domain" description="Beta-galactosidase trimerisation" evidence="8">
    <location>
        <begin position="403"/>
        <end position="605"/>
    </location>
</feature>
<evidence type="ECO:0000256" key="6">
    <source>
        <dbReference type="PIRNR" id="PIRNR001084"/>
    </source>
</evidence>
<evidence type="ECO:0000259" key="7">
    <source>
        <dbReference type="Pfam" id="PF02449"/>
    </source>
</evidence>